<evidence type="ECO:0000313" key="2">
    <source>
        <dbReference type="Proteomes" id="UP000031246"/>
    </source>
</evidence>
<organism evidence="1 2">
    <name type="scientific">Pedobacter kyungheensis</name>
    <dbReference type="NCBI Taxonomy" id="1069985"/>
    <lineage>
        <taxon>Bacteria</taxon>
        <taxon>Pseudomonadati</taxon>
        <taxon>Bacteroidota</taxon>
        <taxon>Sphingobacteriia</taxon>
        <taxon>Sphingobacteriales</taxon>
        <taxon>Sphingobacteriaceae</taxon>
        <taxon>Pedobacter</taxon>
    </lineage>
</organism>
<protein>
    <submittedName>
        <fullName evidence="1">Uncharacterized protein</fullName>
    </submittedName>
</protein>
<dbReference type="Proteomes" id="UP000031246">
    <property type="component" value="Unassembled WGS sequence"/>
</dbReference>
<dbReference type="EMBL" id="JSYN01000006">
    <property type="protein sequence ID" value="KIA95168.1"/>
    <property type="molecule type" value="Genomic_DNA"/>
</dbReference>
<gene>
    <name evidence="1" type="ORF">OC25_07530</name>
</gene>
<keyword evidence="2" id="KW-1185">Reference proteome</keyword>
<dbReference type="RefSeq" id="WP_039473685.1">
    <property type="nucleotide sequence ID" value="NZ_JSYN01000006.1"/>
</dbReference>
<name>A0A0C1FTP7_9SPHI</name>
<dbReference type="OrthoDB" id="766501at2"/>
<comment type="caution">
    <text evidence="1">The sequence shown here is derived from an EMBL/GenBank/DDBJ whole genome shotgun (WGS) entry which is preliminary data.</text>
</comment>
<reference evidence="1 2" key="1">
    <citation type="submission" date="2014-10" db="EMBL/GenBank/DDBJ databases">
        <title>Pedobacter Kyungheensis.</title>
        <authorList>
            <person name="Anderson B.M."/>
            <person name="Newman J.D."/>
        </authorList>
    </citation>
    <scope>NUCLEOTIDE SEQUENCE [LARGE SCALE GENOMIC DNA]</scope>
    <source>
        <strain evidence="1 2">KACC 16221</strain>
    </source>
</reference>
<dbReference type="AlphaFoldDB" id="A0A0C1FTP7"/>
<sequence>MRNSVNLNVPDFQPLALSIYVDAMETPQGVLVLLSDWPKLKSAIDPNSPFYKLMAKLTFIPFHERTLQEKSELLDARIREVEKANLEKGSFITYQNDLCTSPDLFVNEYADHKELVSVDAMTGIIKVIAKLD</sequence>
<proteinExistence type="predicted"/>
<evidence type="ECO:0000313" key="1">
    <source>
        <dbReference type="EMBL" id="KIA95168.1"/>
    </source>
</evidence>
<accession>A0A0C1FTP7</accession>